<evidence type="ECO:0000256" key="1">
    <source>
        <dbReference type="ARBA" id="ARBA00004651"/>
    </source>
</evidence>
<evidence type="ECO:0000256" key="6">
    <source>
        <dbReference type="ARBA" id="ARBA00022882"/>
    </source>
</evidence>
<evidence type="ECO:0000313" key="18">
    <source>
        <dbReference type="Proteomes" id="UP000186922"/>
    </source>
</evidence>
<dbReference type="EMBL" id="BDGG01000016">
    <property type="protein sequence ID" value="GAV08096.1"/>
    <property type="molecule type" value="Genomic_DNA"/>
</dbReference>
<keyword evidence="7 15" id="KW-1133">Transmembrane helix</keyword>
<dbReference type="AlphaFoldDB" id="A0A1D1W475"/>
<name>A0A1D1W475_RAMVA</name>
<accession>A0A1D1W475</accession>
<dbReference type="PANTHER" id="PTHR46480:SF1">
    <property type="entry name" value="VOLTAGE-GATED HYDROGEN CHANNEL 1"/>
    <property type="match status" value="1"/>
</dbReference>
<feature type="transmembrane region" description="Helical" evidence="15">
    <location>
        <begin position="145"/>
        <end position="166"/>
    </location>
</feature>
<evidence type="ECO:0000256" key="14">
    <source>
        <dbReference type="SAM" id="MobiDB-lite"/>
    </source>
</evidence>
<dbReference type="InterPro" id="IPR005821">
    <property type="entry name" value="Ion_trans_dom"/>
</dbReference>
<feature type="transmembrane region" description="Helical" evidence="15">
    <location>
        <begin position="66"/>
        <end position="95"/>
    </location>
</feature>
<evidence type="ECO:0000256" key="15">
    <source>
        <dbReference type="SAM" id="Phobius"/>
    </source>
</evidence>
<dbReference type="InterPro" id="IPR031846">
    <property type="entry name" value="Hvcn1"/>
</dbReference>
<keyword evidence="4" id="KW-1003">Cell membrane</keyword>
<dbReference type="PANTHER" id="PTHR46480">
    <property type="entry name" value="F20B24.22"/>
    <property type="match status" value="1"/>
</dbReference>
<evidence type="ECO:0000256" key="4">
    <source>
        <dbReference type="ARBA" id="ARBA00022475"/>
    </source>
</evidence>
<evidence type="ECO:0000256" key="2">
    <source>
        <dbReference type="ARBA" id="ARBA00015897"/>
    </source>
</evidence>
<dbReference type="GO" id="GO:0030171">
    <property type="term" value="F:voltage-gated proton channel activity"/>
    <property type="evidence" value="ECO:0007669"/>
    <property type="project" value="InterPro"/>
</dbReference>
<keyword evidence="3" id="KW-0813">Transport</keyword>
<reference evidence="17 18" key="1">
    <citation type="journal article" date="2016" name="Nat. Commun.">
        <title>Extremotolerant tardigrade genome and improved radiotolerance of human cultured cells by tardigrade-unique protein.</title>
        <authorList>
            <person name="Hashimoto T."/>
            <person name="Horikawa D.D."/>
            <person name="Saito Y."/>
            <person name="Kuwahara H."/>
            <person name="Kozuka-Hata H."/>
            <person name="Shin-I T."/>
            <person name="Minakuchi Y."/>
            <person name="Ohishi K."/>
            <person name="Motoyama A."/>
            <person name="Aizu T."/>
            <person name="Enomoto A."/>
            <person name="Kondo K."/>
            <person name="Tanaka S."/>
            <person name="Hara Y."/>
            <person name="Koshikawa S."/>
            <person name="Sagara H."/>
            <person name="Miura T."/>
            <person name="Yokobori S."/>
            <person name="Miyagawa K."/>
            <person name="Suzuki Y."/>
            <person name="Kubo T."/>
            <person name="Oyama M."/>
            <person name="Kohara Y."/>
            <person name="Fujiyama A."/>
            <person name="Arakawa K."/>
            <person name="Katayama T."/>
            <person name="Toyoda A."/>
            <person name="Kunieda T."/>
        </authorList>
    </citation>
    <scope>NUCLEOTIDE SEQUENCE [LARGE SCALE GENOMIC DNA]</scope>
    <source>
        <strain evidence="17 18">YOKOZUNA-1</strain>
    </source>
</reference>
<comment type="caution">
    <text evidence="17">The sequence shown here is derived from an EMBL/GenBank/DDBJ whole genome shotgun (WGS) entry which is preliminary data.</text>
</comment>
<keyword evidence="18" id="KW-1185">Reference proteome</keyword>
<evidence type="ECO:0000256" key="12">
    <source>
        <dbReference type="ARBA" id="ARBA00031989"/>
    </source>
</evidence>
<keyword evidence="8 13" id="KW-0175">Coiled coil</keyword>
<keyword evidence="6" id="KW-0851">Voltage-gated channel</keyword>
<feature type="region of interest" description="Disordered" evidence="14">
    <location>
        <begin position="349"/>
        <end position="381"/>
    </location>
</feature>
<feature type="compositionally biased region" description="Basic and acidic residues" evidence="14">
    <location>
        <begin position="349"/>
        <end position="361"/>
    </location>
</feature>
<dbReference type="SUPFAM" id="SSF81324">
    <property type="entry name" value="Voltage-gated potassium channels"/>
    <property type="match status" value="1"/>
</dbReference>
<feature type="coiled-coil region" evidence="13">
    <location>
        <begin position="284"/>
        <end position="311"/>
    </location>
</feature>
<dbReference type="GO" id="GO:0005886">
    <property type="term" value="C:plasma membrane"/>
    <property type="evidence" value="ECO:0007669"/>
    <property type="project" value="UniProtKB-SubCell"/>
</dbReference>
<dbReference type="Pfam" id="PF00520">
    <property type="entry name" value="Ion_trans"/>
    <property type="match status" value="1"/>
</dbReference>
<keyword evidence="5 15" id="KW-0812">Transmembrane</keyword>
<dbReference type="OrthoDB" id="427456at2759"/>
<protein>
    <recommendedName>
        <fullName evidence="2">Voltage-gated hydrogen channel 1</fullName>
    </recommendedName>
    <alternativeName>
        <fullName evidence="12">Hydrogen voltage-gated channel 1</fullName>
    </alternativeName>
</protein>
<comment type="subcellular location">
    <subcellularLocation>
        <location evidence="1">Cell membrane</location>
        <topology evidence="1">Multi-pass membrane protein</topology>
    </subcellularLocation>
</comment>
<feature type="domain" description="Ion transport" evidence="16">
    <location>
        <begin position="138"/>
        <end position="221"/>
    </location>
</feature>
<dbReference type="Gene3D" id="1.20.120.350">
    <property type="entry name" value="Voltage-gated potassium channels. Chain C"/>
    <property type="match status" value="1"/>
</dbReference>
<dbReference type="Proteomes" id="UP000186922">
    <property type="component" value="Unassembled WGS sequence"/>
</dbReference>
<keyword evidence="10 15" id="KW-0472">Membrane</keyword>
<sequence length="463" mass="52391">MRSGRIKMENTANWKQDAQRYISIFVPAPIPNNLQQKFPSARPLYRSLFRKCWKASFRFRQWLTPVLHSTCATLATVALIIAQGLLVFLLLLLYITLQELLSPLDNLCNNNNGTTYAKSNATATASVRCPTSTLTNIEDNLSRPLQYTTTFIFVILVIEVVLRLFIRGKRLWRHYWDLFDFFLTITSFAINLTVLQGGFTLGRQVSQLIILLRLWRILDLITERSGSMTVSSADKSDSRNYLTNIAETGRVPSALAVQLSTSSTATLCGQPFTVESSYAAEQSVTTLMLRIEELEQEIIRLNNISNMSNNDSSCQSCRMYQASTGQVLTTERLLDMACMQLTRSASNGRKFDELRPSKSMDDLSQPESGYNSTQRRERTSYPINYRASDRIWQDSVRNSLPVGIKAAPVDIGGVMLRLHQKKTAEARKDQMTESQTELSEIQRVARIEFCPDDSRQGIPTTSL</sequence>
<evidence type="ECO:0000313" key="17">
    <source>
        <dbReference type="EMBL" id="GAV08096.1"/>
    </source>
</evidence>
<evidence type="ECO:0000259" key="16">
    <source>
        <dbReference type="Pfam" id="PF00520"/>
    </source>
</evidence>
<evidence type="ECO:0000256" key="10">
    <source>
        <dbReference type="ARBA" id="ARBA00023136"/>
    </source>
</evidence>
<evidence type="ECO:0000256" key="7">
    <source>
        <dbReference type="ARBA" id="ARBA00022989"/>
    </source>
</evidence>
<feature type="transmembrane region" description="Helical" evidence="15">
    <location>
        <begin position="178"/>
        <end position="199"/>
    </location>
</feature>
<evidence type="ECO:0000256" key="3">
    <source>
        <dbReference type="ARBA" id="ARBA00022448"/>
    </source>
</evidence>
<evidence type="ECO:0000256" key="11">
    <source>
        <dbReference type="ARBA" id="ARBA00023303"/>
    </source>
</evidence>
<gene>
    <name evidence="17" type="primary">RvY_17838-1</name>
    <name evidence="17" type="synonym">RvY_17838.1</name>
    <name evidence="17" type="ORF">RvY_17838</name>
</gene>
<evidence type="ECO:0000256" key="5">
    <source>
        <dbReference type="ARBA" id="ARBA00022692"/>
    </source>
</evidence>
<organism evidence="17 18">
    <name type="scientific">Ramazzottius varieornatus</name>
    <name type="common">Water bear</name>
    <name type="synonym">Tardigrade</name>
    <dbReference type="NCBI Taxonomy" id="947166"/>
    <lineage>
        <taxon>Eukaryota</taxon>
        <taxon>Metazoa</taxon>
        <taxon>Ecdysozoa</taxon>
        <taxon>Tardigrada</taxon>
        <taxon>Eutardigrada</taxon>
        <taxon>Parachela</taxon>
        <taxon>Hypsibioidea</taxon>
        <taxon>Ramazzottiidae</taxon>
        <taxon>Ramazzottius</taxon>
    </lineage>
</organism>
<evidence type="ECO:0000256" key="8">
    <source>
        <dbReference type="ARBA" id="ARBA00023054"/>
    </source>
</evidence>
<keyword evidence="9" id="KW-0406">Ion transport</keyword>
<dbReference type="GO" id="GO:0034702">
    <property type="term" value="C:monoatomic ion channel complex"/>
    <property type="evidence" value="ECO:0007669"/>
    <property type="project" value="UniProtKB-KW"/>
</dbReference>
<keyword evidence="11" id="KW-0407">Ion channel</keyword>
<evidence type="ECO:0000256" key="9">
    <source>
        <dbReference type="ARBA" id="ARBA00023065"/>
    </source>
</evidence>
<proteinExistence type="predicted"/>
<dbReference type="InterPro" id="IPR027359">
    <property type="entry name" value="Volt_channel_dom_sf"/>
</dbReference>
<evidence type="ECO:0000256" key="13">
    <source>
        <dbReference type="SAM" id="Coils"/>
    </source>
</evidence>